<proteinExistence type="predicted"/>
<evidence type="ECO:0000313" key="1">
    <source>
        <dbReference type="EMBL" id="PJI95102.1"/>
    </source>
</evidence>
<sequence>MTWRSSLAVARTDDGPDGLHLVPGGATAASLAPGVLTAARYSRFKHGDGSAAHDFGVALADLYVAEQGPSLHEDEVVVTGSGFDVAPPAAHALVTPFLGRLAAHGVRARSVVVLRTRPSDGDYASMGLRERRAALDPSALHVAPGDVVGGARVVALDDVRVTGVHERAIEAALHRAGARRVDHLFVVDAAGCAPQAEAALNAVAVGTLADLLALAGAPGHVPNARVARWVLGLPDADLDRFIMLAPSPLVRWIAEVACRDRFADLDRYRAGTSRLRELVDLLA</sequence>
<keyword evidence="2" id="KW-1185">Reference proteome</keyword>
<dbReference type="AlphaFoldDB" id="A0A2M8WW00"/>
<name>A0A2M8WW00_9MICO</name>
<dbReference type="GO" id="GO:0016740">
    <property type="term" value="F:transferase activity"/>
    <property type="evidence" value="ECO:0007669"/>
    <property type="project" value="UniProtKB-KW"/>
</dbReference>
<gene>
    <name evidence="1" type="ORF">CLV34_0955</name>
</gene>
<dbReference type="OrthoDB" id="8420922at2"/>
<dbReference type="Gene3D" id="3.40.50.2020">
    <property type="match status" value="1"/>
</dbReference>
<dbReference type="Proteomes" id="UP000231586">
    <property type="component" value="Unassembled WGS sequence"/>
</dbReference>
<dbReference type="InterPro" id="IPR028944">
    <property type="entry name" value="PRTase_ComF-like"/>
</dbReference>
<evidence type="ECO:0000313" key="2">
    <source>
        <dbReference type="Proteomes" id="UP000231586"/>
    </source>
</evidence>
<dbReference type="Pfam" id="PF15610">
    <property type="entry name" value="PRTase_3"/>
    <property type="match status" value="1"/>
</dbReference>
<dbReference type="SUPFAM" id="SSF53271">
    <property type="entry name" value="PRTase-like"/>
    <property type="match status" value="1"/>
</dbReference>
<protein>
    <submittedName>
        <fullName evidence="1">Phosphoribosyl transferase-like protein</fullName>
    </submittedName>
</protein>
<accession>A0A2M8WW00</accession>
<dbReference type="EMBL" id="PGTZ01000006">
    <property type="protein sequence ID" value="PJI95102.1"/>
    <property type="molecule type" value="Genomic_DNA"/>
</dbReference>
<dbReference type="RefSeq" id="WP_157803696.1">
    <property type="nucleotide sequence ID" value="NZ_PGTZ01000006.1"/>
</dbReference>
<comment type="caution">
    <text evidence="1">The sequence shown here is derived from an EMBL/GenBank/DDBJ whole genome shotgun (WGS) entry which is preliminary data.</text>
</comment>
<dbReference type="InterPro" id="IPR029057">
    <property type="entry name" value="PRTase-like"/>
</dbReference>
<reference evidence="1 2" key="1">
    <citation type="submission" date="2017-11" db="EMBL/GenBank/DDBJ databases">
        <title>Genomic Encyclopedia of Archaeal and Bacterial Type Strains, Phase II (KMG-II): From Individual Species to Whole Genera.</title>
        <authorList>
            <person name="Goeker M."/>
        </authorList>
    </citation>
    <scope>NUCLEOTIDE SEQUENCE [LARGE SCALE GENOMIC DNA]</scope>
    <source>
        <strain evidence="1 2">DSM 22413</strain>
    </source>
</reference>
<keyword evidence="1" id="KW-0808">Transferase</keyword>
<organism evidence="1 2">
    <name type="scientific">Luteimicrobium subarcticum</name>
    <dbReference type="NCBI Taxonomy" id="620910"/>
    <lineage>
        <taxon>Bacteria</taxon>
        <taxon>Bacillati</taxon>
        <taxon>Actinomycetota</taxon>
        <taxon>Actinomycetes</taxon>
        <taxon>Micrococcales</taxon>
        <taxon>Luteimicrobium</taxon>
    </lineage>
</organism>